<evidence type="ECO:0000313" key="11">
    <source>
        <dbReference type="EMBL" id="EDS40336.1"/>
    </source>
</evidence>
<keyword evidence="2" id="KW-0964">Secreted</keyword>
<dbReference type="GO" id="GO:0004252">
    <property type="term" value="F:serine-type endopeptidase activity"/>
    <property type="evidence" value="ECO:0007669"/>
    <property type="project" value="InterPro"/>
</dbReference>
<reference evidence="11" key="1">
    <citation type="submission" date="2007-03" db="EMBL/GenBank/DDBJ databases">
        <title>Annotation of Culex pipiens quinquefasciatus.</title>
        <authorList>
            <consortium name="The Broad Institute Genome Sequencing Platform"/>
            <person name="Atkinson P.W."/>
            <person name="Hemingway J."/>
            <person name="Christensen B.M."/>
            <person name="Higgs S."/>
            <person name="Kodira C."/>
            <person name="Hannick L."/>
            <person name="Megy K."/>
            <person name="O'Leary S."/>
            <person name="Pearson M."/>
            <person name="Haas B.J."/>
            <person name="Mauceli E."/>
            <person name="Wortman J.R."/>
            <person name="Lee N.H."/>
            <person name="Guigo R."/>
            <person name="Stanke M."/>
            <person name="Alvarado L."/>
            <person name="Amedeo P."/>
            <person name="Antoine C.H."/>
            <person name="Arensburger P."/>
            <person name="Bidwell S.L."/>
            <person name="Crawford M."/>
            <person name="Camaro F."/>
            <person name="Devon K."/>
            <person name="Engels R."/>
            <person name="Hammond M."/>
            <person name="Howarth C."/>
            <person name="Koehrsen M."/>
            <person name="Lawson D."/>
            <person name="Montgomery P."/>
            <person name="Nene V."/>
            <person name="Nusbaum C."/>
            <person name="Puiu D."/>
            <person name="Romero-Severson J."/>
            <person name="Severson D.W."/>
            <person name="Shumway M."/>
            <person name="Sisk P."/>
            <person name="Stolte C."/>
            <person name="Zeng Q."/>
            <person name="Eisenstadt E."/>
            <person name="Fraser-Liggett C."/>
            <person name="Strausberg R."/>
            <person name="Galagan J."/>
            <person name="Birren B."/>
            <person name="Collins F.H."/>
        </authorList>
    </citation>
    <scope>NUCLEOTIDE SEQUENCE [LARGE SCALE GENOMIC DNA]</scope>
    <source>
        <strain evidence="11">JHB</strain>
    </source>
</reference>
<protein>
    <submittedName>
        <fullName evidence="11">Elastase-2A</fullName>
    </submittedName>
</protein>
<dbReference type="InterPro" id="IPR051333">
    <property type="entry name" value="CLIP_Serine_Protease"/>
</dbReference>
<dbReference type="AlphaFoldDB" id="B0W9L7"/>
<feature type="domain" description="Peptidase S1" evidence="10">
    <location>
        <begin position="34"/>
        <end position="279"/>
    </location>
</feature>
<reference evidence="12" key="2">
    <citation type="submission" date="2020-05" db="UniProtKB">
        <authorList>
            <consortium name="EnsemblMetazoa"/>
        </authorList>
    </citation>
    <scope>IDENTIFICATION</scope>
    <source>
        <strain evidence="12">JHB</strain>
    </source>
</reference>
<dbReference type="GO" id="GO:0006508">
    <property type="term" value="P:proteolysis"/>
    <property type="evidence" value="ECO:0007669"/>
    <property type="project" value="InterPro"/>
</dbReference>
<evidence type="ECO:0000313" key="12">
    <source>
        <dbReference type="EnsemblMetazoa" id="CPIJ003622-PA"/>
    </source>
</evidence>
<dbReference type="InterPro" id="IPR001314">
    <property type="entry name" value="Peptidase_S1A"/>
</dbReference>
<evidence type="ECO:0000256" key="4">
    <source>
        <dbReference type="ARBA" id="ARBA00022729"/>
    </source>
</evidence>
<dbReference type="OrthoDB" id="7215686at2759"/>
<sequence length="568" mass="62837">MSFLRVCAIICAILADFAEPFECGIRKVRTTEVIVNGHESSPGKWPWHAAIYYREDRRTSKYVCGGTLISRNFVLTAKHCVVGSNGNVLARRSLLIWLGMHSLDVMNPRIMQQNDVRKIHCVGNDGSGKKNDVALLELMTEVRLTSYIQPACVNQVVDLADKVGTVVGWGVTEHDELSPVLKESQMPVIDTRICIESNRAVFGQALDSSVFCAGFTNGTTVCNGDSGGGLFFQRNDVWYVGGIVSFTEQRKGSQLCQTTGYAGFTDLSGLLSWIKNVTELGYLLEQDEDRVGRGSEEDDDDPTTTAINLLPKQCGIYTVNRIVGGQNANLYEFPWMAILLYNDDVFRATGSLISKRYVLTIALCKYPNKPVQVRLGDHVRDQYKDCSPNDATFCTPPVRDYDIEKCEQHITFKSRNTTAMYDIGLLRLNRDVVFEDHIQPICLPVTDALRQLKLSSYIIAGWGSTRAENATMVLKKATVPVANCSIYRDKLEVLGFTNNDAFLCAGGKGTATCLRDTGGPLGNLVQHNGMRFVQFGIATFSSKNCGLLPSGYISVSHHMDWILAIVEP</sequence>
<dbReference type="SUPFAM" id="SSF50494">
    <property type="entry name" value="Trypsin-like serine proteases"/>
    <property type="match status" value="2"/>
</dbReference>
<accession>B0W9L7</accession>
<evidence type="ECO:0000256" key="7">
    <source>
        <dbReference type="ARBA" id="ARBA00023180"/>
    </source>
</evidence>
<dbReference type="OMA" id="HYMAWIS"/>
<dbReference type="GO" id="GO:0005576">
    <property type="term" value="C:extracellular region"/>
    <property type="evidence" value="ECO:0007669"/>
    <property type="project" value="UniProtKB-SubCell"/>
</dbReference>
<evidence type="ECO:0000256" key="8">
    <source>
        <dbReference type="ARBA" id="ARBA00024195"/>
    </source>
</evidence>
<keyword evidence="6" id="KW-1015">Disulfide bond</keyword>
<dbReference type="Gene3D" id="2.40.10.10">
    <property type="entry name" value="Trypsin-like serine proteases"/>
    <property type="match status" value="3"/>
</dbReference>
<keyword evidence="13" id="KW-1185">Reference proteome</keyword>
<dbReference type="FunFam" id="2.40.10.10:FF:000068">
    <property type="entry name" value="transmembrane protease serine 2"/>
    <property type="match status" value="1"/>
</dbReference>
<dbReference type="PROSITE" id="PS50240">
    <property type="entry name" value="TRYPSIN_DOM"/>
    <property type="match status" value="2"/>
</dbReference>
<dbReference type="FunCoup" id="B0W9L7">
    <property type="interactions" value="15"/>
</dbReference>
<dbReference type="VEuPathDB" id="VectorBase:CPIJ003622"/>
<evidence type="ECO:0000256" key="1">
    <source>
        <dbReference type="ARBA" id="ARBA00004613"/>
    </source>
</evidence>
<evidence type="ECO:0000256" key="5">
    <source>
        <dbReference type="ARBA" id="ARBA00022859"/>
    </source>
</evidence>
<dbReference type="PRINTS" id="PR00722">
    <property type="entry name" value="CHYMOTRYPSIN"/>
</dbReference>
<dbReference type="PANTHER" id="PTHR24260">
    <property type="match status" value="1"/>
</dbReference>
<dbReference type="Proteomes" id="UP000002320">
    <property type="component" value="Unassembled WGS sequence"/>
</dbReference>
<dbReference type="InParanoid" id="B0W9L7"/>
<dbReference type="STRING" id="7176.B0W9L7"/>
<keyword evidence="5" id="KW-0391">Immunity</keyword>
<dbReference type="InterPro" id="IPR043504">
    <property type="entry name" value="Peptidase_S1_PA_chymotrypsin"/>
</dbReference>
<feature type="chain" id="PRO_5011407688" evidence="9">
    <location>
        <begin position="21"/>
        <end position="568"/>
    </location>
</feature>
<keyword evidence="4 9" id="KW-0732">Signal</keyword>
<dbReference type="InterPro" id="IPR001254">
    <property type="entry name" value="Trypsin_dom"/>
</dbReference>
<dbReference type="CDD" id="cd00190">
    <property type="entry name" value="Tryp_SPc"/>
    <property type="match status" value="2"/>
</dbReference>
<evidence type="ECO:0000259" key="10">
    <source>
        <dbReference type="PROSITE" id="PS50240"/>
    </source>
</evidence>
<dbReference type="HOGENOM" id="CLU_004497_6_1_1"/>
<evidence type="ECO:0000256" key="2">
    <source>
        <dbReference type="ARBA" id="ARBA00022525"/>
    </source>
</evidence>
<evidence type="ECO:0000313" key="13">
    <source>
        <dbReference type="Proteomes" id="UP000002320"/>
    </source>
</evidence>
<dbReference type="EnsemblMetazoa" id="CPIJ003622-RA">
    <property type="protein sequence ID" value="CPIJ003622-PA"/>
    <property type="gene ID" value="CPIJ003622"/>
</dbReference>
<comment type="similarity">
    <text evidence="8">Belongs to the peptidase S1 family. CLIP subfamily.</text>
</comment>
<keyword evidence="7" id="KW-0325">Glycoprotein</keyword>
<dbReference type="eggNOG" id="KOG3627">
    <property type="taxonomic scope" value="Eukaryota"/>
</dbReference>
<feature type="signal peptide" evidence="9">
    <location>
        <begin position="1"/>
        <end position="20"/>
    </location>
</feature>
<gene>
    <name evidence="12" type="primary">6035170</name>
    <name evidence="11" type="ORF">CpipJ_CPIJ003622</name>
</gene>
<evidence type="ECO:0000256" key="9">
    <source>
        <dbReference type="SAM" id="SignalP"/>
    </source>
</evidence>
<evidence type="ECO:0000256" key="3">
    <source>
        <dbReference type="ARBA" id="ARBA00022588"/>
    </source>
</evidence>
<name>B0W9L7_CULQU</name>
<dbReference type="FunFam" id="2.40.10.10:FF:000028">
    <property type="entry name" value="Serine protease easter"/>
    <property type="match status" value="1"/>
</dbReference>
<dbReference type="PANTHER" id="PTHR24260:SF136">
    <property type="entry name" value="GH08193P-RELATED"/>
    <property type="match status" value="1"/>
</dbReference>
<proteinExistence type="inferred from homology"/>
<dbReference type="EMBL" id="DS231865">
    <property type="protein sequence ID" value="EDS40336.1"/>
    <property type="molecule type" value="Genomic_DNA"/>
</dbReference>
<organism>
    <name type="scientific">Culex quinquefasciatus</name>
    <name type="common">Southern house mosquito</name>
    <name type="synonym">Culex pungens</name>
    <dbReference type="NCBI Taxonomy" id="7176"/>
    <lineage>
        <taxon>Eukaryota</taxon>
        <taxon>Metazoa</taxon>
        <taxon>Ecdysozoa</taxon>
        <taxon>Arthropoda</taxon>
        <taxon>Hexapoda</taxon>
        <taxon>Insecta</taxon>
        <taxon>Pterygota</taxon>
        <taxon>Neoptera</taxon>
        <taxon>Endopterygota</taxon>
        <taxon>Diptera</taxon>
        <taxon>Nematocera</taxon>
        <taxon>Culicoidea</taxon>
        <taxon>Culicidae</taxon>
        <taxon>Culicinae</taxon>
        <taxon>Culicini</taxon>
        <taxon>Culex</taxon>
        <taxon>Culex</taxon>
    </lineage>
</organism>
<feature type="domain" description="Peptidase S1" evidence="10">
    <location>
        <begin position="322"/>
        <end position="567"/>
    </location>
</feature>
<dbReference type="GO" id="GO:0045087">
    <property type="term" value="P:innate immune response"/>
    <property type="evidence" value="ECO:0007669"/>
    <property type="project" value="UniProtKB-KW"/>
</dbReference>
<comment type="subcellular location">
    <subcellularLocation>
        <location evidence="1">Secreted</location>
    </subcellularLocation>
</comment>
<dbReference type="InterPro" id="IPR009003">
    <property type="entry name" value="Peptidase_S1_PA"/>
</dbReference>
<dbReference type="KEGG" id="cqu:CpipJ_CPIJ003622"/>
<dbReference type="VEuPathDB" id="VectorBase:CQUJHB009421"/>
<evidence type="ECO:0000256" key="6">
    <source>
        <dbReference type="ARBA" id="ARBA00023157"/>
    </source>
</evidence>
<dbReference type="Pfam" id="PF00089">
    <property type="entry name" value="Trypsin"/>
    <property type="match status" value="2"/>
</dbReference>
<dbReference type="SMART" id="SM00020">
    <property type="entry name" value="Tryp_SPc"/>
    <property type="match status" value="2"/>
</dbReference>
<keyword evidence="3" id="KW-0399">Innate immunity</keyword>